<dbReference type="Pfam" id="PF08281">
    <property type="entry name" value="Sigma70_r4_2"/>
    <property type="match status" value="1"/>
</dbReference>
<dbReference type="Proteomes" id="UP000824202">
    <property type="component" value="Unassembled WGS sequence"/>
</dbReference>
<dbReference type="InterPro" id="IPR039425">
    <property type="entry name" value="RNA_pol_sigma-70-like"/>
</dbReference>
<reference evidence="7" key="1">
    <citation type="journal article" date="2021" name="PeerJ">
        <title>Extensive microbial diversity within the chicken gut microbiome revealed by metagenomics and culture.</title>
        <authorList>
            <person name="Gilroy R."/>
            <person name="Ravi A."/>
            <person name="Getino M."/>
            <person name="Pursley I."/>
            <person name="Horton D.L."/>
            <person name="Alikhan N.F."/>
            <person name="Baker D."/>
            <person name="Gharbi K."/>
            <person name="Hall N."/>
            <person name="Watson M."/>
            <person name="Adriaenssens E.M."/>
            <person name="Foster-Nyarko E."/>
            <person name="Jarju S."/>
            <person name="Secka A."/>
            <person name="Antonio M."/>
            <person name="Oren A."/>
            <person name="Chaudhuri R.R."/>
            <person name="La Ragione R."/>
            <person name="Hildebrand F."/>
            <person name="Pallen M.J."/>
        </authorList>
    </citation>
    <scope>NUCLEOTIDE SEQUENCE</scope>
    <source>
        <strain evidence="7">23274</strain>
    </source>
</reference>
<dbReference type="InterPro" id="IPR013249">
    <property type="entry name" value="RNA_pol_sigma70_r4_t2"/>
</dbReference>
<sequence length="190" mass="22175">MQITDQMICSLLSAGEERGMEYLFEKYYKPLVVWSAGFMNNVMHAEDVVQTFFIKIWERRKEQVLQAQTLKSFLYTSVRNLSLDRLEKKDPLRNASDICDFDRKWEEYDTGEEEMLARISKEVAALPERSRTVMECVYTEGLSYKETAARLGISVSTVNTLLVNALKRIRKNCAGFQAELFIFLRSRQKK</sequence>
<evidence type="ECO:0000259" key="5">
    <source>
        <dbReference type="Pfam" id="PF04542"/>
    </source>
</evidence>
<organism evidence="7 8">
    <name type="scientific">Candidatus Odoribacter faecigallinarum</name>
    <dbReference type="NCBI Taxonomy" id="2838706"/>
    <lineage>
        <taxon>Bacteria</taxon>
        <taxon>Pseudomonadati</taxon>
        <taxon>Bacteroidota</taxon>
        <taxon>Bacteroidia</taxon>
        <taxon>Bacteroidales</taxon>
        <taxon>Odoribacteraceae</taxon>
        <taxon>Odoribacter</taxon>
    </lineage>
</organism>
<keyword evidence="3" id="KW-0731">Sigma factor</keyword>
<dbReference type="GO" id="GO:0003677">
    <property type="term" value="F:DNA binding"/>
    <property type="evidence" value="ECO:0007669"/>
    <property type="project" value="InterPro"/>
</dbReference>
<evidence type="ECO:0000313" key="8">
    <source>
        <dbReference type="Proteomes" id="UP000824202"/>
    </source>
</evidence>
<dbReference type="AlphaFoldDB" id="A0A9D1V1E8"/>
<evidence type="ECO:0000256" key="4">
    <source>
        <dbReference type="ARBA" id="ARBA00023163"/>
    </source>
</evidence>
<feature type="domain" description="RNA polymerase sigma factor 70 region 4 type 2" evidence="6">
    <location>
        <begin position="118"/>
        <end position="169"/>
    </location>
</feature>
<dbReference type="InterPro" id="IPR013325">
    <property type="entry name" value="RNA_pol_sigma_r2"/>
</dbReference>
<dbReference type="Gene3D" id="1.10.10.10">
    <property type="entry name" value="Winged helix-like DNA-binding domain superfamily/Winged helix DNA-binding domain"/>
    <property type="match status" value="1"/>
</dbReference>
<evidence type="ECO:0000259" key="6">
    <source>
        <dbReference type="Pfam" id="PF08281"/>
    </source>
</evidence>
<dbReference type="PANTHER" id="PTHR43133:SF46">
    <property type="entry name" value="RNA POLYMERASE SIGMA-70 FACTOR ECF SUBFAMILY"/>
    <property type="match status" value="1"/>
</dbReference>
<keyword evidence="4" id="KW-0804">Transcription</keyword>
<reference evidence="7" key="2">
    <citation type="submission" date="2021-04" db="EMBL/GenBank/DDBJ databases">
        <authorList>
            <person name="Gilroy R."/>
        </authorList>
    </citation>
    <scope>NUCLEOTIDE SEQUENCE</scope>
    <source>
        <strain evidence="7">23274</strain>
    </source>
</reference>
<dbReference type="Pfam" id="PF04542">
    <property type="entry name" value="Sigma70_r2"/>
    <property type="match status" value="1"/>
</dbReference>
<dbReference type="InterPro" id="IPR014284">
    <property type="entry name" value="RNA_pol_sigma-70_dom"/>
</dbReference>
<evidence type="ECO:0000256" key="1">
    <source>
        <dbReference type="ARBA" id="ARBA00010641"/>
    </source>
</evidence>
<keyword evidence="2" id="KW-0805">Transcription regulation</keyword>
<evidence type="ECO:0000313" key="7">
    <source>
        <dbReference type="EMBL" id="HIX04320.1"/>
    </source>
</evidence>
<evidence type="ECO:0000256" key="2">
    <source>
        <dbReference type="ARBA" id="ARBA00023015"/>
    </source>
</evidence>
<dbReference type="SUPFAM" id="SSF88659">
    <property type="entry name" value="Sigma3 and sigma4 domains of RNA polymerase sigma factors"/>
    <property type="match status" value="1"/>
</dbReference>
<accession>A0A9D1V1E8</accession>
<comment type="similarity">
    <text evidence="1">Belongs to the sigma-70 factor family. ECF subfamily.</text>
</comment>
<dbReference type="EMBL" id="DXFT01000185">
    <property type="protein sequence ID" value="HIX04320.1"/>
    <property type="molecule type" value="Genomic_DNA"/>
</dbReference>
<dbReference type="GO" id="GO:0006352">
    <property type="term" value="P:DNA-templated transcription initiation"/>
    <property type="evidence" value="ECO:0007669"/>
    <property type="project" value="InterPro"/>
</dbReference>
<dbReference type="NCBIfam" id="TIGR02937">
    <property type="entry name" value="sigma70-ECF"/>
    <property type="match status" value="1"/>
</dbReference>
<name>A0A9D1V1E8_9BACT</name>
<gene>
    <name evidence="7" type="ORF">H9863_09455</name>
</gene>
<dbReference type="PANTHER" id="PTHR43133">
    <property type="entry name" value="RNA POLYMERASE ECF-TYPE SIGMA FACTO"/>
    <property type="match status" value="1"/>
</dbReference>
<dbReference type="GO" id="GO:0016987">
    <property type="term" value="F:sigma factor activity"/>
    <property type="evidence" value="ECO:0007669"/>
    <property type="project" value="UniProtKB-KW"/>
</dbReference>
<protein>
    <submittedName>
        <fullName evidence="7">Sigma-70 family RNA polymerase sigma factor</fullName>
    </submittedName>
</protein>
<dbReference type="Gene3D" id="1.10.1740.10">
    <property type="match status" value="1"/>
</dbReference>
<proteinExistence type="inferred from homology"/>
<dbReference type="InterPro" id="IPR036388">
    <property type="entry name" value="WH-like_DNA-bd_sf"/>
</dbReference>
<dbReference type="SUPFAM" id="SSF88946">
    <property type="entry name" value="Sigma2 domain of RNA polymerase sigma factors"/>
    <property type="match status" value="1"/>
</dbReference>
<evidence type="ECO:0000256" key="3">
    <source>
        <dbReference type="ARBA" id="ARBA00023082"/>
    </source>
</evidence>
<dbReference type="CDD" id="cd06171">
    <property type="entry name" value="Sigma70_r4"/>
    <property type="match status" value="1"/>
</dbReference>
<dbReference type="InterPro" id="IPR013324">
    <property type="entry name" value="RNA_pol_sigma_r3/r4-like"/>
</dbReference>
<dbReference type="InterPro" id="IPR007627">
    <property type="entry name" value="RNA_pol_sigma70_r2"/>
</dbReference>
<comment type="caution">
    <text evidence="7">The sequence shown here is derived from an EMBL/GenBank/DDBJ whole genome shotgun (WGS) entry which is preliminary data.</text>
</comment>
<feature type="domain" description="RNA polymerase sigma-70 region 2" evidence="5">
    <location>
        <begin position="23"/>
        <end position="90"/>
    </location>
</feature>